<comment type="caution">
    <text evidence="1">The sequence shown here is derived from an EMBL/GenBank/DDBJ whole genome shotgun (WGS) entry which is preliminary data.</text>
</comment>
<protein>
    <submittedName>
        <fullName evidence="1">Uncharacterized protein</fullName>
    </submittedName>
</protein>
<dbReference type="Proteomes" id="UP000827872">
    <property type="component" value="Linkage Group LG16"/>
</dbReference>
<keyword evidence="2" id="KW-1185">Reference proteome</keyword>
<proteinExistence type="predicted"/>
<reference evidence="1" key="1">
    <citation type="submission" date="2021-08" db="EMBL/GenBank/DDBJ databases">
        <title>The first chromosome-level gecko genome reveals the dynamic sex chromosomes of Neotropical dwarf geckos (Sphaerodactylidae: Sphaerodactylus).</title>
        <authorList>
            <person name="Pinto B.J."/>
            <person name="Keating S.E."/>
            <person name="Gamble T."/>
        </authorList>
    </citation>
    <scope>NUCLEOTIDE SEQUENCE</scope>
    <source>
        <strain evidence="1">TG3544</strain>
    </source>
</reference>
<gene>
    <name evidence="1" type="ORF">K3G42_009827</name>
</gene>
<sequence length="507" mass="57072">MVPPSPRAMRSTHKNEQPETLKPRPLGLKQGLAGMYQEELLCDVTLIVDGQTFPCHRALLAAISSYFRDIFIRAQPDVKEILLTNVTPSTVQTILKYIYTEEITLTPEQAPDIFTGASQMQIVPLQDICCSTEEQVGLCKELEKWGDLKLEWKNLDSQERLREAGGLRQGMCKPHIVCVDTQMREHQRGGREDAFMACYEPQAEKWEKLPGLQSLTHACCTAGDDKIYISGGVCRNSYSSALYEFDPFKCQWAELPSMATPRCVHGFLFYNQRLFAVGGWCKFQSFLNSAESFDLEMKTWAEMSQLPFALSHPASCVFRKKLYFLGGATGILLNWVFHRGLLIYDANSNAWTQVPLSTGFFAAGAVAVDHGIYVIGGFSEKKLRNSDEGGPLQDNRQSSRKCFFVNKVGQVSYNVRLPKLPRGIANAGVVCCDNRIYVLGGEDLRQRYKTIYHWEPGENRWHPCAKEIPISREGISRFGCAILMRPKPHILKLFQKPSCAVVAAVCK</sequence>
<accession>A0ACB8EE34</accession>
<evidence type="ECO:0000313" key="1">
    <source>
        <dbReference type="EMBL" id="KAH7990665.1"/>
    </source>
</evidence>
<name>A0ACB8EE34_9SAUR</name>
<organism evidence="1 2">
    <name type="scientific">Sphaerodactylus townsendi</name>
    <dbReference type="NCBI Taxonomy" id="933632"/>
    <lineage>
        <taxon>Eukaryota</taxon>
        <taxon>Metazoa</taxon>
        <taxon>Chordata</taxon>
        <taxon>Craniata</taxon>
        <taxon>Vertebrata</taxon>
        <taxon>Euteleostomi</taxon>
        <taxon>Lepidosauria</taxon>
        <taxon>Squamata</taxon>
        <taxon>Bifurcata</taxon>
        <taxon>Gekkota</taxon>
        <taxon>Sphaerodactylidae</taxon>
        <taxon>Sphaerodactylus</taxon>
    </lineage>
</organism>
<evidence type="ECO:0000313" key="2">
    <source>
        <dbReference type="Proteomes" id="UP000827872"/>
    </source>
</evidence>
<dbReference type="EMBL" id="CM037629">
    <property type="protein sequence ID" value="KAH7990665.1"/>
    <property type="molecule type" value="Genomic_DNA"/>
</dbReference>